<reference evidence="1" key="1">
    <citation type="submission" date="2018-05" db="EMBL/GenBank/DDBJ databases">
        <authorList>
            <person name="Lanie J.A."/>
            <person name="Ng W.-L."/>
            <person name="Kazmierczak K.M."/>
            <person name="Andrzejewski T.M."/>
            <person name="Davidsen T.M."/>
            <person name="Wayne K.J."/>
            <person name="Tettelin H."/>
            <person name="Glass J.I."/>
            <person name="Rusch D."/>
            <person name="Podicherti R."/>
            <person name="Tsui H.-C.T."/>
            <person name="Winkler M.E."/>
        </authorList>
    </citation>
    <scope>NUCLEOTIDE SEQUENCE</scope>
</reference>
<name>A0A381N7M0_9ZZZZ</name>
<dbReference type="AlphaFoldDB" id="A0A381N7M0"/>
<proteinExistence type="predicted"/>
<gene>
    <name evidence="1" type="ORF">METZ01_LOCUS2437</name>
</gene>
<organism evidence="1">
    <name type="scientific">marine metagenome</name>
    <dbReference type="NCBI Taxonomy" id="408172"/>
    <lineage>
        <taxon>unclassified sequences</taxon>
        <taxon>metagenomes</taxon>
        <taxon>ecological metagenomes</taxon>
    </lineage>
</organism>
<evidence type="ECO:0000313" key="1">
    <source>
        <dbReference type="EMBL" id="SUZ49583.1"/>
    </source>
</evidence>
<accession>A0A381N7M0</accession>
<sequence>MVLEPAWQLKVVAKFLKEGARKDALVYPAEFSFSVH</sequence>
<dbReference type="EMBL" id="UINC01000124">
    <property type="protein sequence ID" value="SUZ49583.1"/>
    <property type="molecule type" value="Genomic_DNA"/>
</dbReference>
<protein>
    <submittedName>
        <fullName evidence="1">Uncharacterized protein</fullName>
    </submittedName>
</protein>